<evidence type="ECO:0000313" key="3">
    <source>
        <dbReference type="Proteomes" id="UP000574390"/>
    </source>
</evidence>
<comment type="caution">
    <text evidence="2">The sequence shown here is derived from an EMBL/GenBank/DDBJ whole genome shotgun (WGS) entry which is preliminary data.</text>
</comment>
<feature type="compositionally biased region" description="Acidic residues" evidence="1">
    <location>
        <begin position="261"/>
        <end position="274"/>
    </location>
</feature>
<dbReference type="Proteomes" id="UP000574390">
    <property type="component" value="Unassembled WGS sequence"/>
</dbReference>
<name>A0A7J6UDE8_PEROL</name>
<accession>A0A7J6UDE8</accession>
<evidence type="ECO:0000256" key="1">
    <source>
        <dbReference type="SAM" id="MobiDB-lite"/>
    </source>
</evidence>
<proteinExistence type="predicted"/>
<sequence length="334" mass="37030">MLLWIAEYVGCCFTSRYLNELFQAKEVALHLVVGGVTAQIVRATCSSIFLSKMSQIAGGSQRSHATTTEAQKQLDKNLRPCLAGMTGIVGLTANSRCPQTFSFPSPGSSRSSRRIHDKLSGVYDPLVDLSHPELVDNQLRRNSRKERYVLQSYPLFDKRTTTAVLQFVCADGKRTTFGNDEVFDPFNVGHTKVLKQICNYVVVLLREWYPVADRRALHDIWAKAAKNVDPADTVVSAAPTEDNKDTVHSEGSESEYSADHEDSEEEGEEDEDAVEVTVSGGGQLWGLTEEERQIDWRTAEPGWDVRSLATIYQSSFEAGLMAAQDVVNNLMNAS</sequence>
<feature type="region of interest" description="Disordered" evidence="1">
    <location>
        <begin position="232"/>
        <end position="282"/>
    </location>
</feature>
<reference evidence="2 3" key="1">
    <citation type="submission" date="2020-04" db="EMBL/GenBank/DDBJ databases">
        <title>Perkinsus olseni comparative genomics.</title>
        <authorList>
            <person name="Bogema D.R."/>
        </authorList>
    </citation>
    <scope>NUCLEOTIDE SEQUENCE [LARGE SCALE GENOMIC DNA]</scope>
    <source>
        <strain evidence="2">ATCC PRA-205</strain>
    </source>
</reference>
<protein>
    <submittedName>
        <fullName evidence="2">Uncharacterized protein</fullName>
    </submittedName>
</protein>
<dbReference type="EMBL" id="JABANM010000867">
    <property type="protein sequence ID" value="KAF4755239.1"/>
    <property type="molecule type" value="Genomic_DNA"/>
</dbReference>
<organism evidence="2 3">
    <name type="scientific">Perkinsus olseni</name>
    <name type="common">Perkinsus atlanticus</name>
    <dbReference type="NCBI Taxonomy" id="32597"/>
    <lineage>
        <taxon>Eukaryota</taxon>
        <taxon>Sar</taxon>
        <taxon>Alveolata</taxon>
        <taxon>Perkinsozoa</taxon>
        <taxon>Perkinsea</taxon>
        <taxon>Perkinsida</taxon>
        <taxon>Perkinsidae</taxon>
        <taxon>Perkinsus</taxon>
    </lineage>
</organism>
<gene>
    <name evidence="2" type="ORF">FOZ62_029159</name>
</gene>
<evidence type="ECO:0000313" key="2">
    <source>
        <dbReference type="EMBL" id="KAF4755239.1"/>
    </source>
</evidence>
<feature type="compositionally biased region" description="Basic and acidic residues" evidence="1">
    <location>
        <begin position="241"/>
        <end position="251"/>
    </location>
</feature>
<dbReference type="AlphaFoldDB" id="A0A7J6UDE8"/>